<proteinExistence type="predicted"/>
<name>A0ABU0ANE5_9BACI</name>
<dbReference type="SUPFAM" id="SSF54593">
    <property type="entry name" value="Glyoxalase/Bleomycin resistance protein/Dihydroxybiphenyl dioxygenase"/>
    <property type="match status" value="1"/>
</dbReference>
<dbReference type="Pfam" id="PF00903">
    <property type="entry name" value="Glyoxalase"/>
    <property type="match status" value="1"/>
</dbReference>
<dbReference type="Gene3D" id="3.10.180.10">
    <property type="entry name" value="2,3-Dihydroxybiphenyl 1,2-Dioxygenase, domain 1"/>
    <property type="match status" value="1"/>
</dbReference>
<evidence type="ECO:0000259" key="1">
    <source>
        <dbReference type="Pfam" id="PF00903"/>
    </source>
</evidence>
<organism evidence="2 3">
    <name type="scientific">Cytobacillus purgationiresistens</name>
    <dbReference type="NCBI Taxonomy" id="863449"/>
    <lineage>
        <taxon>Bacteria</taxon>
        <taxon>Bacillati</taxon>
        <taxon>Bacillota</taxon>
        <taxon>Bacilli</taxon>
        <taxon>Bacillales</taxon>
        <taxon>Bacillaceae</taxon>
        <taxon>Cytobacillus</taxon>
    </lineage>
</organism>
<accession>A0ABU0ANE5</accession>
<dbReference type="RefSeq" id="WP_307478273.1">
    <property type="nucleotide sequence ID" value="NZ_JAUSUB010000028.1"/>
</dbReference>
<sequence>MKRSPVKNKIGGVFIPVKNIEKAREWYSKMLGLEGGEVYFGHLFAAEMKGSAGLILDTMPKWRDHQGAVPAYQTPAIQFVTDDLEASYQFMKDNEVQLVTEIEDDFYFVFKDPDGNMLMVCREM</sequence>
<evidence type="ECO:0000313" key="2">
    <source>
        <dbReference type="EMBL" id="MDQ0272806.1"/>
    </source>
</evidence>
<dbReference type="InterPro" id="IPR029068">
    <property type="entry name" value="Glyas_Bleomycin-R_OHBP_Dase"/>
</dbReference>
<protein>
    <submittedName>
        <fullName evidence="2">Catechol 2,3-dioxygenase-like lactoylglutathione lyase family enzyme</fullName>
    </submittedName>
</protein>
<keyword evidence="3" id="KW-1185">Reference proteome</keyword>
<feature type="domain" description="Glyoxalase/fosfomycin resistance/dioxygenase" evidence="1">
    <location>
        <begin position="10"/>
        <end position="119"/>
    </location>
</feature>
<gene>
    <name evidence="2" type="ORF">J2S17_004699</name>
</gene>
<reference evidence="2 3" key="1">
    <citation type="submission" date="2023-07" db="EMBL/GenBank/DDBJ databases">
        <title>Genomic Encyclopedia of Type Strains, Phase IV (KMG-IV): sequencing the most valuable type-strain genomes for metagenomic binning, comparative biology and taxonomic classification.</title>
        <authorList>
            <person name="Goeker M."/>
        </authorList>
    </citation>
    <scope>NUCLEOTIDE SEQUENCE [LARGE SCALE GENOMIC DNA]</scope>
    <source>
        <strain evidence="2 3">DSM 23494</strain>
    </source>
</reference>
<dbReference type="EMBL" id="JAUSUB010000028">
    <property type="protein sequence ID" value="MDQ0272806.1"/>
    <property type="molecule type" value="Genomic_DNA"/>
</dbReference>
<dbReference type="Proteomes" id="UP001238088">
    <property type="component" value="Unassembled WGS sequence"/>
</dbReference>
<comment type="caution">
    <text evidence="2">The sequence shown here is derived from an EMBL/GenBank/DDBJ whole genome shotgun (WGS) entry which is preliminary data.</text>
</comment>
<evidence type="ECO:0000313" key="3">
    <source>
        <dbReference type="Proteomes" id="UP001238088"/>
    </source>
</evidence>
<dbReference type="InterPro" id="IPR004360">
    <property type="entry name" value="Glyas_Fos-R_dOase_dom"/>
</dbReference>